<protein>
    <submittedName>
        <fullName evidence="4">Methyl-accepting chemotaxis protein</fullName>
    </submittedName>
</protein>
<name>A0A7C3E7T6_9SPIR</name>
<proteinExistence type="predicted"/>
<dbReference type="GO" id="GO:0016020">
    <property type="term" value="C:membrane"/>
    <property type="evidence" value="ECO:0007669"/>
    <property type="project" value="InterPro"/>
</dbReference>
<organism evidence="4">
    <name type="scientific">Gracilinema caldarium</name>
    <dbReference type="NCBI Taxonomy" id="215591"/>
    <lineage>
        <taxon>Bacteria</taxon>
        <taxon>Pseudomonadati</taxon>
        <taxon>Spirochaetota</taxon>
        <taxon>Spirochaetia</taxon>
        <taxon>Spirochaetales</taxon>
        <taxon>Breznakiellaceae</taxon>
        <taxon>Gracilinema</taxon>
    </lineage>
</organism>
<keyword evidence="1 2" id="KW-0807">Transducer</keyword>
<evidence type="ECO:0000256" key="2">
    <source>
        <dbReference type="PROSITE-ProRule" id="PRU00284"/>
    </source>
</evidence>
<dbReference type="AlphaFoldDB" id="A0A7C3E7T6"/>
<dbReference type="Pfam" id="PF00015">
    <property type="entry name" value="MCPsignal"/>
    <property type="match status" value="1"/>
</dbReference>
<accession>A0A7C3E7T6</accession>
<dbReference type="Gene3D" id="1.10.287.950">
    <property type="entry name" value="Methyl-accepting chemotaxis protein"/>
    <property type="match status" value="1"/>
</dbReference>
<dbReference type="GO" id="GO:0007165">
    <property type="term" value="P:signal transduction"/>
    <property type="evidence" value="ECO:0007669"/>
    <property type="project" value="UniProtKB-KW"/>
</dbReference>
<reference evidence="4" key="1">
    <citation type="journal article" date="2020" name="mSystems">
        <title>Genome- and Community-Level Interaction Insights into Carbon Utilization and Element Cycling Functions of Hydrothermarchaeota in Hydrothermal Sediment.</title>
        <authorList>
            <person name="Zhou Z."/>
            <person name="Liu Y."/>
            <person name="Xu W."/>
            <person name="Pan J."/>
            <person name="Luo Z.H."/>
            <person name="Li M."/>
        </authorList>
    </citation>
    <scope>NUCLEOTIDE SEQUENCE [LARGE SCALE GENOMIC DNA]</scope>
    <source>
        <strain evidence="4">SpSt-503</strain>
    </source>
</reference>
<dbReference type="SUPFAM" id="SSF58104">
    <property type="entry name" value="Methyl-accepting chemotaxis protein (MCP) signaling domain"/>
    <property type="match status" value="1"/>
</dbReference>
<evidence type="ECO:0000313" key="4">
    <source>
        <dbReference type="EMBL" id="HFH28016.1"/>
    </source>
</evidence>
<evidence type="ECO:0000256" key="1">
    <source>
        <dbReference type="ARBA" id="ARBA00023224"/>
    </source>
</evidence>
<gene>
    <name evidence="4" type="ORF">ENS59_00670</name>
</gene>
<dbReference type="SMART" id="SM00283">
    <property type="entry name" value="MA"/>
    <property type="match status" value="1"/>
</dbReference>
<evidence type="ECO:0000259" key="3">
    <source>
        <dbReference type="PROSITE" id="PS50111"/>
    </source>
</evidence>
<comment type="caution">
    <text evidence="4">The sequence shown here is derived from an EMBL/GenBank/DDBJ whole genome shotgun (WGS) entry which is preliminary data.</text>
</comment>
<dbReference type="EMBL" id="DSVL01000019">
    <property type="protein sequence ID" value="HFH28016.1"/>
    <property type="molecule type" value="Genomic_DNA"/>
</dbReference>
<feature type="domain" description="Methyl-accepting transducer" evidence="3">
    <location>
        <begin position="48"/>
        <end position="257"/>
    </location>
</feature>
<dbReference type="PANTHER" id="PTHR32089">
    <property type="entry name" value="METHYL-ACCEPTING CHEMOTAXIS PROTEIN MCPB"/>
    <property type="match status" value="1"/>
</dbReference>
<dbReference type="PANTHER" id="PTHR32089:SF112">
    <property type="entry name" value="LYSOZYME-LIKE PROTEIN-RELATED"/>
    <property type="match status" value="1"/>
</dbReference>
<dbReference type="PROSITE" id="PS50111">
    <property type="entry name" value="CHEMOTAXIS_TRANSDUC_2"/>
    <property type="match status" value="1"/>
</dbReference>
<dbReference type="InterPro" id="IPR004089">
    <property type="entry name" value="MCPsignal_dom"/>
</dbReference>
<sequence>MSDNTTSFENSSLAIRKFVRGYNKSVVLNTVTLRSLDIIGYNLERIGSSLSSIVAAFEEIRATSQNTSQNADKIDTMMDGILTKNASTGTEITQRVQDINHAVEGTARLSALFADLAEKAKSIASVTGSIQDVSDRTNILAINASIEAARAGTVGKGFRIIANEVRTLAGQTGEFAKTIEATISDFESVVGQITDELQGFTKVLESFKQSFATVLDSFQTNAKAIDEAGAFLNQISGSIREETTALTDGLSSLEHISTSLKDTNVVFSALLKTYGNLDTLLNKEGNR</sequence>